<comment type="caution">
    <text evidence="1">The sequence shown here is derived from an EMBL/GenBank/DDBJ whole genome shotgun (WGS) entry which is preliminary data.</text>
</comment>
<dbReference type="Proteomes" id="UP000037109">
    <property type="component" value="Unassembled WGS sequence"/>
</dbReference>
<dbReference type="PATRIC" id="fig|1459.3.peg.3330"/>
<protein>
    <submittedName>
        <fullName evidence="1">Uncharacterized protein</fullName>
    </submittedName>
</protein>
<dbReference type="OrthoDB" id="2900927at2"/>
<proteinExistence type="predicted"/>
<reference evidence="2" key="1">
    <citation type="submission" date="2015-07" db="EMBL/GenBank/DDBJ databases">
        <title>Fjat-10036 dsm4.</title>
        <authorList>
            <person name="Liu B."/>
            <person name="Wang J."/>
            <person name="Zhu Y."/>
            <person name="Liu G."/>
            <person name="Chen Q."/>
            <person name="Chen Z."/>
            <person name="Lan J."/>
            <person name="Che J."/>
            <person name="Ge C."/>
            <person name="Shi H."/>
            <person name="Pan Z."/>
            <person name="Liu X."/>
        </authorList>
    </citation>
    <scope>NUCLEOTIDE SEQUENCE [LARGE SCALE GENOMIC DNA]</scope>
    <source>
        <strain evidence="2">DSM 4</strain>
    </source>
</reference>
<evidence type="ECO:0000313" key="2">
    <source>
        <dbReference type="Proteomes" id="UP000037109"/>
    </source>
</evidence>
<keyword evidence="2" id="KW-1185">Reference proteome</keyword>
<evidence type="ECO:0000313" key="1">
    <source>
        <dbReference type="EMBL" id="KON88053.1"/>
    </source>
</evidence>
<name>A0A0M0GE72_SPOGL</name>
<organism evidence="1 2">
    <name type="scientific">Sporosarcina globispora</name>
    <name type="common">Bacillus globisporus</name>
    <dbReference type="NCBI Taxonomy" id="1459"/>
    <lineage>
        <taxon>Bacteria</taxon>
        <taxon>Bacillati</taxon>
        <taxon>Bacillota</taxon>
        <taxon>Bacilli</taxon>
        <taxon>Bacillales</taxon>
        <taxon>Caryophanaceae</taxon>
        <taxon>Sporosarcina</taxon>
    </lineage>
</organism>
<dbReference type="EMBL" id="LGUF01000007">
    <property type="protein sequence ID" value="KON88053.1"/>
    <property type="molecule type" value="Genomic_DNA"/>
</dbReference>
<gene>
    <name evidence="1" type="ORF">AF332_15355</name>
</gene>
<accession>A0A0M0GE72</accession>
<dbReference type="AlphaFoldDB" id="A0A0M0GE72"/>
<sequence length="154" mass="17866">MSFIGFELISKRTWTVLPGHTFSMSILWNKKKISSSIGRDIYHESGMILPEKRIAATGRIHHLSENTINRFEPLQTASCKLVRRPESPLDDLKIELSLSKEGIMEPIERTTVLYLWQKENNLTKKTVLYLDPQSIERTPSNHFYMDLSFITTKL</sequence>
<dbReference type="RefSeq" id="WP_053435422.1">
    <property type="nucleotide sequence ID" value="NZ_LGUF01000007.1"/>
</dbReference>